<evidence type="ECO:0000256" key="8">
    <source>
        <dbReference type="ARBA" id="ARBA00022679"/>
    </source>
</evidence>
<evidence type="ECO:0000256" key="4">
    <source>
        <dbReference type="ARBA" id="ARBA00005225"/>
    </source>
</evidence>
<comment type="caution">
    <text evidence="16">Lacks conserved residue(s) required for the propagation of feature annotation.</text>
</comment>
<evidence type="ECO:0000256" key="12">
    <source>
        <dbReference type="ARBA" id="ARBA00022958"/>
    </source>
</evidence>
<feature type="binding site" evidence="16">
    <location>
        <position position="120"/>
    </location>
    <ligand>
        <name>ATP</name>
        <dbReference type="ChEBI" id="CHEBI:30616"/>
    </ligand>
</feature>
<keyword evidence="16" id="KW-0479">Metal-binding</keyword>
<evidence type="ECO:0000313" key="18">
    <source>
        <dbReference type="Proteomes" id="UP000725002"/>
    </source>
</evidence>
<reference evidence="17" key="2">
    <citation type="journal article" date="2021" name="PeerJ">
        <title>Extensive microbial diversity within the chicken gut microbiome revealed by metagenomics and culture.</title>
        <authorList>
            <person name="Gilroy R."/>
            <person name="Ravi A."/>
            <person name="Getino M."/>
            <person name="Pursley I."/>
            <person name="Horton D.L."/>
            <person name="Alikhan N.F."/>
            <person name="Baker D."/>
            <person name="Gharbi K."/>
            <person name="Hall N."/>
            <person name="Watson M."/>
            <person name="Adriaenssens E.M."/>
            <person name="Foster-Nyarko E."/>
            <person name="Jarju S."/>
            <person name="Secka A."/>
            <person name="Antonio M."/>
            <person name="Oren A."/>
            <person name="Chaudhuri R.R."/>
            <person name="La Ragione R."/>
            <person name="Hildebrand F."/>
            <person name="Pallen M.J."/>
        </authorList>
    </citation>
    <scope>NUCLEOTIDE SEQUENCE</scope>
    <source>
        <strain evidence="17">G3-8215</strain>
    </source>
</reference>
<keyword evidence="11 16" id="KW-0067">ATP-binding</keyword>
<dbReference type="PANTHER" id="PTHR34265">
    <property type="entry name" value="TYPE III PANTOTHENATE KINASE"/>
    <property type="match status" value="1"/>
</dbReference>
<evidence type="ECO:0000256" key="10">
    <source>
        <dbReference type="ARBA" id="ARBA00022777"/>
    </source>
</evidence>
<comment type="subunit">
    <text evidence="5 16">Homodimer.</text>
</comment>
<evidence type="ECO:0000256" key="2">
    <source>
        <dbReference type="ARBA" id="ARBA00001958"/>
    </source>
</evidence>
<comment type="similarity">
    <text evidence="14 16">Belongs to the type III pantothenate kinase family.</text>
</comment>
<evidence type="ECO:0000256" key="1">
    <source>
        <dbReference type="ARBA" id="ARBA00001206"/>
    </source>
</evidence>
<evidence type="ECO:0000256" key="11">
    <source>
        <dbReference type="ARBA" id="ARBA00022840"/>
    </source>
</evidence>
<dbReference type="Pfam" id="PF03309">
    <property type="entry name" value="Pan_kinase"/>
    <property type="match status" value="1"/>
</dbReference>
<dbReference type="AlphaFoldDB" id="A0A940DR59"/>
<keyword evidence="7 16" id="KW-0963">Cytoplasm</keyword>
<reference evidence="17" key="1">
    <citation type="submission" date="2020-10" db="EMBL/GenBank/DDBJ databases">
        <authorList>
            <person name="Gilroy R."/>
        </authorList>
    </citation>
    <scope>NUCLEOTIDE SEQUENCE</scope>
    <source>
        <strain evidence="17">G3-8215</strain>
    </source>
</reference>
<comment type="cofactor">
    <cofactor evidence="2">
        <name>K(+)</name>
        <dbReference type="ChEBI" id="CHEBI:29103"/>
    </cofactor>
</comment>
<evidence type="ECO:0000256" key="5">
    <source>
        <dbReference type="ARBA" id="ARBA00011738"/>
    </source>
</evidence>
<dbReference type="SUPFAM" id="SSF53067">
    <property type="entry name" value="Actin-like ATPase domain"/>
    <property type="match status" value="1"/>
</dbReference>
<sequence>MSNLVIDIGSTALKAAWSDGVTLGKTFRYQGERIPGFISGLVDKERPDMMVISTVKDLSANDIRMLEESCGKLVLMDRNHTEETVAHGIFPYVSPDRTASIIASRYLFKGKGCTVFDFGTAMTVDFTGPDGKYLGGNVSPGCRTRFKALSRYSRQFPLYDTPDIVRETGNSLQTSVESGVISGLLFEIQGYIDKFKENTVVFTGGDAIYFAKRMKNSIFVVCNLVLMGLALVADEYVKNTR</sequence>
<keyword evidence="12 16" id="KW-0630">Potassium</keyword>
<dbReference type="EC" id="2.7.1.33" evidence="6 16"/>
<dbReference type="GO" id="GO:0015937">
    <property type="term" value="P:coenzyme A biosynthetic process"/>
    <property type="evidence" value="ECO:0007669"/>
    <property type="project" value="UniProtKB-UniRule"/>
</dbReference>
<evidence type="ECO:0000256" key="9">
    <source>
        <dbReference type="ARBA" id="ARBA00022741"/>
    </source>
</evidence>
<dbReference type="EMBL" id="JADILV010000031">
    <property type="protein sequence ID" value="MBO8483373.1"/>
    <property type="molecule type" value="Genomic_DNA"/>
</dbReference>
<comment type="pathway">
    <text evidence="4 16">Cofactor biosynthesis; coenzyme A biosynthesis; CoA from (R)-pantothenate: step 1/5.</text>
</comment>
<dbReference type="NCBIfam" id="TIGR00671">
    <property type="entry name" value="baf"/>
    <property type="match status" value="1"/>
</dbReference>
<dbReference type="GO" id="GO:0046872">
    <property type="term" value="F:metal ion binding"/>
    <property type="evidence" value="ECO:0007669"/>
    <property type="project" value="UniProtKB-KW"/>
</dbReference>
<accession>A0A940DR59</accession>
<comment type="catalytic activity">
    <reaction evidence="1 16">
        <text>(R)-pantothenate + ATP = (R)-4'-phosphopantothenate + ADP + H(+)</text>
        <dbReference type="Rhea" id="RHEA:16373"/>
        <dbReference type="ChEBI" id="CHEBI:10986"/>
        <dbReference type="ChEBI" id="CHEBI:15378"/>
        <dbReference type="ChEBI" id="CHEBI:29032"/>
        <dbReference type="ChEBI" id="CHEBI:30616"/>
        <dbReference type="ChEBI" id="CHEBI:456216"/>
        <dbReference type="EC" id="2.7.1.33"/>
    </reaction>
</comment>
<dbReference type="InterPro" id="IPR043129">
    <property type="entry name" value="ATPase_NBD"/>
</dbReference>
<dbReference type="GO" id="GO:0005524">
    <property type="term" value="F:ATP binding"/>
    <property type="evidence" value="ECO:0007669"/>
    <property type="project" value="UniProtKB-UniRule"/>
</dbReference>
<feature type="binding site" evidence="16">
    <location>
        <begin position="7"/>
        <end position="14"/>
    </location>
    <ligand>
        <name>ATP</name>
        <dbReference type="ChEBI" id="CHEBI:30616"/>
    </ligand>
</feature>
<evidence type="ECO:0000256" key="7">
    <source>
        <dbReference type="ARBA" id="ARBA00022490"/>
    </source>
</evidence>
<comment type="subcellular location">
    <subcellularLocation>
        <location evidence="3 16">Cytoplasm</location>
    </subcellularLocation>
</comment>
<feature type="binding site" evidence="16">
    <location>
        <position position="117"/>
    </location>
    <ligand>
        <name>K(+)</name>
        <dbReference type="ChEBI" id="CHEBI:29103"/>
    </ligand>
</feature>
<feature type="active site" description="Proton acceptor" evidence="16">
    <location>
        <position position="96"/>
    </location>
</feature>
<evidence type="ECO:0000256" key="15">
    <source>
        <dbReference type="ARBA" id="ARBA00040883"/>
    </source>
</evidence>
<evidence type="ECO:0000256" key="14">
    <source>
        <dbReference type="ARBA" id="ARBA00038036"/>
    </source>
</evidence>
<comment type="cofactor">
    <cofactor evidence="16">
        <name>NH4(+)</name>
        <dbReference type="ChEBI" id="CHEBI:28938"/>
    </cofactor>
    <cofactor evidence="16">
        <name>K(+)</name>
        <dbReference type="ChEBI" id="CHEBI:29103"/>
    </cofactor>
    <text evidence="16">A monovalent cation. Ammonium or potassium.</text>
</comment>
<comment type="function">
    <text evidence="16">Catalyzes the phosphorylation of pantothenate (Pan), the first step in CoA biosynthesis.</text>
</comment>
<dbReference type="PANTHER" id="PTHR34265:SF1">
    <property type="entry name" value="TYPE III PANTOTHENATE KINASE"/>
    <property type="match status" value="1"/>
</dbReference>
<keyword evidence="13 16" id="KW-0173">Coenzyme A biosynthesis</keyword>
<evidence type="ECO:0000256" key="13">
    <source>
        <dbReference type="ARBA" id="ARBA00022993"/>
    </source>
</evidence>
<protein>
    <recommendedName>
        <fullName evidence="15 16">Type III pantothenate kinase</fullName>
        <ecNumber evidence="6 16">2.7.1.33</ecNumber>
    </recommendedName>
    <alternativeName>
        <fullName evidence="16">PanK-III</fullName>
    </alternativeName>
    <alternativeName>
        <fullName evidence="16">Pantothenic acid kinase</fullName>
    </alternativeName>
</protein>
<dbReference type="InterPro" id="IPR004619">
    <property type="entry name" value="Type_III_PanK"/>
</dbReference>
<keyword evidence="8 16" id="KW-0808">Transferase</keyword>
<dbReference type="CDD" id="cd24015">
    <property type="entry name" value="ASKHA_NBD_PanK-III"/>
    <property type="match status" value="1"/>
</dbReference>
<comment type="caution">
    <text evidence="17">The sequence shown here is derived from an EMBL/GenBank/DDBJ whole genome shotgun (WGS) entry which is preliminary data.</text>
</comment>
<name>A0A940DR59_9BACT</name>
<evidence type="ECO:0000256" key="6">
    <source>
        <dbReference type="ARBA" id="ARBA00012102"/>
    </source>
</evidence>
<evidence type="ECO:0000256" key="16">
    <source>
        <dbReference type="HAMAP-Rule" id="MF_01274"/>
    </source>
</evidence>
<dbReference type="HAMAP" id="MF_01274">
    <property type="entry name" value="Pantothen_kinase_3"/>
    <property type="match status" value="1"/>
</dbReference>
<evidence type="ECO:0000313" key="17">
    <source>
        <dbReference type="EMBL" id="MBO8483373.1"/>
    </source>
</evidence>
<gene>
    <name evidence="16" type="primary">coaX</name>
    <name evidence="17" type="ORF">IAB75_04590</name>
</gene>
<evidence type="ECO:0000256" key="3">
    <source>
        <dbReference type="ARBA" id="ARBA00004496"/>
    </source>
</evidence>
<dbReference type="GO" id="GO:0004594">
    <property type="term" value="F:pantothenate kinase activity"/>
    <property type="evidence" value="ECO:0007669"/>
    <property type="project" value="UniProtKB-UniRule"/>
</dbReference>
<dbReference type="GO" id="GO:0005737">
    <property type="term" value="C:cytoplasm"/>
    <property type="evidence" value="ECO:0007669"/>
    <property type="project" value="UniProtKB-SubCell"/>
</dbReference>
<dbReference type="Gene3D" id="3.30.420.40">
    <property type="match status" value="1"/>
</dbReference>
<dbReference type="Proteomes" id="UP000725002">
    <property type="component" value="Unassembled WGS sequence"/>
</dbReference>
<organism evidence="17 18">
    <name type="scientific">Candidatus Cryptobacteroides avicola</name>
    <dbReference type="NCBI Taxonomy" id="2840757"/>
    <lineage>
        <taxon>Bacteria</taxon>
        <taxon>Pseudomonadati</taxon>
        <taxon>Bacteroidota</taxon>
        <taxon>Bacteroidia</taxon>
        <taxon>Bacteroidales</taxon>
        <taxon>Candidatus Cryptobacteroides</taxon>
    </lineage>
</organism>
<keyword evidence="9 16" id="KW-0547">Nucleotide-binding</keyword>
<proteinExistence type="inferred from homology"/>
<keyword evidence="10 16" id="KW-0418">Kinase</keyword>